<protein>
    <recommendedName>
        <fullName evidence="2">Bifunctional inhibitor/plant lipid transfer protein/seed storage helical domain-containing protein</fullName>
    </recommendedName>
</protein>
<proteinExistence type="predicted"/>
<keyword evidence="1" id="KW-0732">Signal</keyword>
<dbReference type="HOGENOM" id="CLU_141918_1_1_1"/>
<name>I1IX70_BRADI</name>
<dbReference type="Pfam" id="PF14368">
    <property type="entry name" value="LTP_2"/>
    <property type="match status" value="1"/>
</dbReference>
<reference evidence="4" key="3">
    <citation type="submission" date="2018-08" db="UniProtKB">
        <authorList>
            <consortium name="EnsemblPlants"/>
        </authorList>
    </citation>
    <scope>IDENTIFICATION</scope>
    <source>
        <strain evidence="4">cv. Bd21</strain>
    </source>
</reference>
<dbReference type="OMA" id="THRNIDM"/>
<feature type="chain" id="PRO_5003645303" description="Bifunctional inhibitor/plant lipid transfer protein/seed storage helical domain-containing protein" evidence="1">
    <location>
        <begin position="27"/>
        <end position="120"/>
    </location>
</feature>
<feature type="signal peptide" evidence="1">
    <location>
        <begin position="1"/>
        <end position="26"/>
    </location>
</feature>
<keyword evidence="5" id="KW-1185">Reference proteome</keyword>
<dbReference type="RefSeq" id="XP_003581153.1">
    <property type="nucleotide sequence ID" value="XM_003581105.3"/>
</dbReference>
<sequence>MGAGRAFALRLLVLASILGLAVLAAGEKDCYDERDHIMRVCKFSIRKQGPYVIPDLQCRREMHKVDMPCICRVLTAADERQVSPEKLVRCARDAGVVLPVGSKCGTYTIVPPPPATRPRA</sequence>
<evidence type="ECO:0000259" key="2">
    <source>
        <dbReference type="Pfam" id="PF14368"/>
    </source>
</evidence>
<evidence type="ECO:0000313" key="3">
    <source>
        <dbReference type="EMBL" id="PNT60939.1"/>
    </source>
</evidence>
<dbReference type="KEGG" id="bdi:100830388"/>
<dbReference type="OrthoDB" id="635304at2759"/>
<dbReference type="AlphaFoldDB" id="I1IX70"/>
<dbReference type="EMBL" id="CM000884">
    <property type="protein sequence ID" value="PNT60939.1"/>
    <property type="molecule type" value="Genomic_DNA"/>
</dbReference>
<dbReference type="GeneID" id="100830388"/>
<dbReference type="PANTHER" id="PTHR33286:SF24">
    <property type="entry name" value="BIFUNCTIONAL INHIBITOR_PLANT LIPID TRANSFER PROTEIN_SEED STORAGE HELICAL DOMAIN-CONTAINING PROTEIN"/>
    <property type="match status" value="1"/>
</dbReference>
<reference evidence="3 4" key="1">
    <citation type="journal article" date="2010" name="Nature">
        <title>Genome sequencing and analysis of the model grass Brachypodium distachyon.</title>
        <authorList>
            <consortium name="International Brachypodium Initiative"/>
        </authorList>
    </citation>
    <scope>NUCLEOTIDE SEQUENCE [LARGE SCALE GENOMIC DNA]</scope>
    <source>
        <strain evidence="3">Bd21</strain>
        <strain evidence="4">cv. Bd21</strain>
    </source>
</reference>
<accession>I1IX70</accession>
<organism evidence="3">
    <name type="scientific">Brachypodium distachyon</name>
    <name type="common">Purple false brome</name>
    <name type="synonym">Trachynia distachya</name>
    <dbReference type="NCBI Taxonomy" id="15368"/>
    <lineage>
        <taxon>Eukaryota</taxon>
        <taxon>Viridiplantae</taxon>
        <taxon>Streptophyta</taxon>
        <taxon>Embryophyta</taxon>
        <taxon>Tracheophyta</taxon>
        <taxon>Spermatophyta</taxon>
        <taxon>Magnoliopsida</taxon>
        <taxon>Liliopsida</taxon>
        <taxon>Poales</taxon>
        <taxon>Poaceae</taxon>
        <taxon>BOP clade</taxon>
        <taxon>Pooideae</taxon>
        <taxon>Stipodae</taxon>
        <taxon>Brachypodieae</taxon>
        <taxon>Brachypodium</taxon>
    </lineage>
</organism>
<reference evidence="3" key="2">
    <citation type="submission" date="2017-06" db="EMBL/GenBank/DDBJ databases">
        <title>WGS assembly of Brachypodium distachyon.</title>
        <authorList>
            <consortium name="The International Brachypodium Initiative"/>
            <person name="Lucas S."/>
            <person name="Harmon-Smith M."/>
            <person name="Lail K."/>
            <person name="Tice H."/>
            <person name="Grimwood J."/>
            <person name="Bruce D."/>
            <person name="Barry K."/>
            <person name="Shu S."/>
            <person name="Lindquist E."/>
            <person name="Wang M."/>
            <person name="Pitluck S."/>
            <person name="Vogel J.P."/>
            <person name="Garvin D.F."/>
            <person name="Mockler T.C."/>
            <person name="Schmutz J."/>
            <person name="Rokhsar D."/>
            <person name="Bevan M.W."/>
        </authorList>
    </citation>
    <scope>NUCLEOTIDE SEQUENCE</scope>
    <source>
        <strain evidence="3">Bd21</strain>
    </source>
</reference>
<dbReference type="PANTHER" id="PTHR33286">
    <property type="entry name" value="BIFUNCTIONAL INHIBITOR/LIPID-TRANSFER PROTEIN/SEED STORAGE 2S ALBUMIN SUPERFAMILY PROTEIN"/>
    <property type="match status" value="1"/>
</dbReference>
<gene>
    <name evidence="4" type="primary">LOC100830388</name>
    <name evidence="3" type="ORF">BRADI_5g08430v3</name>
</gene>
<dbReference type="EnsemblPlants" id="PNT60939">
    <property type="protein sequence ID" value="PNT60939"/>
    <property type="gene ID" value="BRADI_5g08430v3"/>
</dbReference>
<dbReference type="Proteomes" id="UP000008810">
    <property type="component" value="Chromosome 5"/>
</dbReference>
<dbReference type="eggNOG" id="ENOG502R5DC">
    <property type="taxonomic scope" value="Eukaryota"/>
</dbReference>
<dbReference type="InterPro" id="IPR016140">
    <property type="entry name" value="Bifunc_inhib/LTP/seed_store"/>
</dbReference>
<evidence type="ECO:0000313" key="4">
    <source>
        <dbReference type="EnsemblPlants" id="PNT60939"/>
    </source>
</evidence>
<evidence type="ECO:0000313" key="5">
    <source>
        <dbReference type="Proteomes" id="UP000008810"/>
    </source>
</evidence>
<dbReference type="Gramene" id="PNT60939">
    <property type="protein sequence ID" value="PNT60939"/>
    <property type="gene ID" value="BRADI_5g08430v3"/>
</dbReference>
<feature type="domain" description="Bifunctional inhibitor/plant lipid transfer protein/seed storage helical" evidence="2">
    <location>
        <begin position="26"/>
        <end position="104"/>
    </location>
</feature>
<evidence type="ECO:0000256" key="1">
    <source>
        <dbReference type="SAM" id="SignalP"/>
    </source>
</evidence>